<evidence type="ECO:0000313" key="7">
    <source>
        <dbReference type="Proteomes" id="UP000037460"/>
    </source>
</evidence>
<dbReference type="GO" id="GO:0006396">
    <property type="term" value="P:RNA processing"/>
    <property type="evidence" value="ECO:0007669"/>
    <property type="project" value="InterPro"/>
</dbReference>
<evidence type="ECO:0000259" key="5">
    <source>
        <dbReference type="PROSITE" id="PS00022"/>
    </source>
</evidence>
<keyword evidence="4" id="KW-1133">Transmembrane helix</keyword>
<dbReference type="InterPro" id="IPR004441">
    <property type="entry name" value="rRNA_MeTrfase_TrmH"/>
</dbReference>
<comment type="caution">
    <text evidence="6">The sequence shown here is derived from an EMBL/GenBank/DDBJ whole genome shotgun (WGS) entry which is preliminary data.</text>
</comment>
<dbReference type="OrthoDB" id="241340at2759"/>
<evidence type="ECO:0000256" key="3">
    <source>
        <dbReference type="SAM" id="MobiDB-lite"/>
    </source>
</evidence>
<keyword evidence="2" id="KW-0808">Transferase</keyword>
<dbReference type="AlphaFoldDB" id="A0A0M0JF94"/>
<dbReference type="GO" id="GO:0005829">
    <property type="term" value="C:cytosol"/>
    <property type="evidence" value="ECO:0007669"/>
    <property type="project" value="TreeGrafter"/>
</dbReference>
<dbReference type="PANTHER" id="PTHR46429">
    <property type="entry name" value="23S RRNA (GUANOSINE-2'-O-)-METHYLTRANSFERASE RLMB"/>
    <property type="match status" value="1"/>
</dbReference>
<keyword evidence="4" id="KW-0812">Transmembrane</keyword>
<dbReference type="PROSITE" id="PS00022">
    <property type="entry name" value="EGF_1"/>
    <property type="match status" value="1"/>
</dbReference>
<dbReference type="InterPro" id="IPR001537">
    <property type="entry name" value="SpoU_MeTrfase"/>
</dbReference>
<evidence type="ECO:0000256" key="2">
    <source>
        <dbReference type="ARBA" id="ARBA00022679"/>
    </source>
</evidence>
<proteinExistence type="predicted"/>
<dbReference type="GO" id="GO:0032259">
    <property type="term" value="P:methylation"/>
    <property type="evidence" value="ECO:0007669"/>
    <property type="project" value="UniProtKB-KW"/>
</dbReference>
<dbReference type="InterPro" id="IPR029026">
    <property type="entry name" value="tRNA_m1G_MTases_N"/>
</dbReference>
<dbReference type="InterPro" id="IPR000742">
    <property type="entry name" value="EGF"/>
</dbReference>
<organism evidence="6 7">
    <name type="scientific">Chrysochromulina tobinii</name>
    <dbReference type="NCBI Taxonomy" id="1460289"/>
    <lineage>
        <taxon>Eukaryota</taxon>
        <taxon>Haptista</taxon>
        <taxon>Haptophyta</taxon>
        <taxon>Prymnesiophyceae</taxon>
        <taxon>Prymnesiales</taxon>
        <taxon>Chrysochromulinaceae</taxon>
        <taxon>Chrysochromulina</taxon>
    </lineage>
</organism>
<evidence type="ECO:0000256" key="4">
    <source>
        <dbReference type="SAM" id="Phobius"/>
    </source>
</evidence>
<keyword evidence="7" id="KW-1185">Reference proteome</keyword>
<sequence length="471" mass="51154">MDAFDGVVDESSAARRQRQRTQGGSADASAAAGDEPSYAAYRVVFKNRDACIHWLLRMAQLIEAEWADEPARKRRLELFRRCVEDCQEHAHADCRELGTLLPSKLQSLECTERHFLNLLLPIERKWSRGLRDHEFIVTTADRPSATTPSTLPLHFVLDHLRSAFNVGALFRTADCLGVSCLWLCGYTATPEDAQVQRTTMGAHAHVAWQWRQSTEAALDELRAQGFCIVGLETVANAPLASDFTFPRTGVAIVLGNERHGLEPGVLARCDAVVQLPCRGVKNSMNVAVSAGMCGYEVARQWSAAAAAAGVEVGTSTSASSDVPVLSVIAGNALNGTCSGRGRCETAGGHAPGHCVCADSWAGDACDRPAASEQTKRMLMLLVGVGLLGGIAVLAGVLAFCVLVRGVQLRELLRGRWRRITKEEGWRECEVEGQIEGARFERFFGDLNDFEDLAAAERTAHEKRRSGLAGPR</sequence>
<dbReference type="CDD" id="cd18097">
    <property type="entry name" value="SpoU-like"/>
    <property type="match status" value="1"/>
</dbReference>
<dbReference type="GO" id="GO:0008173">
    <property type="term" value="F:RNA methyltransferase activity"/>
    <property type="evidence" value="ECO:0007669"/>
    <property type="project" value="InterPro"/>
</dbReference>
<keyword evidence="4" id="KW-0472">Membrane</keyword>
<reference evidence="7" key="1">
    <citation type="journal article" date="2015" name="PLoS Genet.">
        <title>Genome Sequence and Transcriptome Analyses of Chrysochromulina tobin: Metabolic Tools for Enhanced Algal Fitness in the Prominent Order Prymnesiales (Haptophyceae).</title>
        <authorList>
            <person name="Hovde B.T."/>
            <person name="Deodato C.R."/>
            <person name="Hunsperger H.M."/>
            <person name="Ryken S.A."/>
            <person name="Yost W."/>
            <person name="Jha R.K."/>
            <person name="Patterson J."/>
            <person name="Monnat R.J. Jr."/>
            <person name="Barlow S.B."/>
            <person name="Starkenburg S.R."/>
            <person name="Cattolico R.A."/>
        </authorList>
    </citation>
    <scope>NUCLEOTIDE SEQUENCE</scope>
    <source>
        <strain evidence="7">CCMP291</strain>
    </source>
</reference>
<dbReference type="Gene3D" id="3.40.1280.10">
    <property type="match status" value="1"/>
</dbReference>
<keyword evidence="1" id="KW-0489">Methyltransferase</keyword>
<evidence type="ECO:0000313" key="6">
    <source>
        <dbReference type="EMBL" id="KOO25271.1"/>
    </source>
</evidence>
<feature type="transmembrane region" description="Helical" evidence="4">
    <location>
        <begin position="377"/>
        <end position="403"/>
    </location>
</feature>
<feature type="region of interest" description="Disordered" evidence="3">
    <location>
        <begin position="1"/>
        <end position="31"/>
    </location>
</feature>
<protein>
    <submittedName>
        <fullName evidence="6">RNA family</fullName>
    </submittedName>
</protein>
<name>A0A0M0JF94_9EUKA</name>
<feature type="compositionally biased region" description="Low complexity" evidence="3">
    <location>
        <begin position="20"/>
        <end position="31"/>
    </location>
</feature>
<evidence type="ECO:0000256" key="1">
    <source>
        <dbReference type="ARBA" id="ARBA00022603"/>
    </source>
</evidence>
<dbReference type="EMBL" id="JWZX01002998">
    <property type="protein sequence ID" value="KOO25271.1"/>
    <property type="molecule type" value="Genomic_DNA"/>
</dbReference>
<dbReference type="GO" id="GO:0003723">
    <property type="term" value="F:RNA binding"/>
    <property type="evidence" value="ECO:0007669"/>
    <property type="project" value="InterPro"/>
</dbReference>
<dbReference type="SUPFAM" id="SSF75217">
    <property type="entry name" value="alpha/beta knot"/>
    <property type="match status" value="1"/>
</dbReference>
<gene>
    <name evidence="6" type="ORF">Ctob_013129</name>
</gene>
<dbReference type="PANTHER" id="PTHR46429:SF1">
    <property type="entry name" value="23S RRNA (GUANOSINE-2'-O-)-METHYLTRANSFERASE RLMB"/>
    <property type="match status" value="1"/>
</dbReference>
<dbReference type="InterPro" id="IPR029028">
    <property type="entry name" value="Alpha/beta_knot_MTases"/>
</dbReference>
<dbReference type="Proteomes" id="UP000037460">
    <property type="component" value="Unassembled WGS sequence"/>
</dbReference>
<dbReference type="Pfam" id="PF00588">
    <property type="entry name" value="SpoU_methylase"/>
    <property type="match status" value="1"/>
</dbReference>
<feature type="domain" description="EGF-like" evidence="5">
    <location>
        <begin position="354"/>
        <end position="365"/>
    </location>
</feature>
<dbReference type="Gene3D" id="2.10.25.10">
    <property type="entry name" value="Laminin"/>
    <property type="match status" value="1"/>
</dbReference>
<accession>A0A0M0JF94</accession>